<evidence type="ECO:0000313" key="2">
    <source>
        <dbReference type="EMBL" id="CAL1707253.1"/>
    </source>
</evidence>
<evidence type="ECO:0000313" key="3">
    <source>
        <dbReference type="Proteomes" id="UP001497453"/>
    </source>
</evidence>
<name>A0ABP1DHC4_9APHY</name>
<protein>
    <submittedName>
        <fullName evidence="2">Uncharacterized protein</fullName>
    </submittedName>
</protein>
<gene>
    <name evidence="2" type="ORF">GFSPODELE1_LOCUS6278</name>
</gene>
<accession>A0ABP1DHC4</accession>
<proteinExistence type="predicted"/>
<feature type="compositionally biased region" description="Basic and acidic residues" evidence="1">
    <location>
        <begin position="164"/>
        <end position="176"/>
    </location>
</feature>
<reference evidence="3" key="1">
    <citation type="submission" date="2024-04" db="EMBL/GenBank/DDBJ databases">
        <authorList>
            <person name="Shaw F."/>
            <person name="Minotto A."/>
        </authorList>
    </citation>
    <scope>NUCLEOTIDE SEQUENCE [LARGE SCALE GENOMIC DNA]</scope>
</reference>
<evidence type="ECO:0000256" key="1">
    <source>
        <dbReference type="SAM" id="MobiDB-lite"/>
    </source>
</evidence>
<dbReference type="EMBL" id="OZ037947">
    <property type="protein sequence ID" value="CAL1707253.1"/>
    <property type="molecule type" value="Genomic_DNA"/>
</dbReference>
<sequence length="223" mass="22114">MLPALFAAPNPANGEGFPGEVAPKAKVLLDEYDFSDALNVDAPLKMELVLPAGGAISAVSAGFSFSFSAPFGCSGAENKLLEKTEGAVEGPPKGPLARDEGAPNTVLVDDDELPKLNSDDEEEVEVGTGVVVEVDGGGKVKGLALLKEVDVSTLGTKPPPEGAAKADEDGGAEKPAKPLGGAGIDVGVGGVVVFACESADLPNADTGGAGAEGFEVVEAAAGD</sequence>
<feature type="region of interest" description="Disordered" evidence="1">
    <location>
        <begin position="86"/>
        <end position="111"/>
    </location>
</feature>
<keyword evidence="3" id="KW-1185">Reference proteome</keyword>
<dbReference type="Proteomes" id="UP001497453">
    <property type="component" value="Chromosome 4"/>
</dbReference>
<feature type="region of interest" description="Disordered" evidence="1">
    <location>
        <begin position="153"/>
        <end position="180"/>
    </location>
</feature>
<organism evidence="2 3">
    <name type="scientific">Somion occarium</name>
    <dbReference type="NCBI Taxonomy" id="3059160"/>
    <lineage>
        <taxon>Eukaryota</taxon>
        <taxon>Fungi</taxon>
        <taxon>Dikarya</taxon>
        <taxon>Basidiomycota</taxon>
        <taxon>Agaricomycotina</taxon>
        <taxon>Agaricomycetes</taxon>
        <taxon>Polyporales</taxon>
        <taxon>Cerrenaceae</taxon>
        <taxon>Somion</taxon>
    </lineage>
</organism>